<protein>
    <submittedName>
        <fullName evidence="1">Uncharacterized protein</fullName>
    </submittedName>
</protein>
<evidence type="ECO:0000313" key="2">
    <source>
        <dbReference type="Proteomes" id="UP000275267"/>
    </source>
</evidence>
<dbReference type="Proteomes" id="UP000275267">
    <property type="component" value="Unassembled WGS sequence"/>
</dbReference>
<proteinExistence type="predicted"/>
<sequence>MVEALEQQQLMTEPADDSLAVAAATSNNRWTILNCYGSLWDSAVSDVRTAAAARTSTGRRLLVSFGLAAPPATSPLHYRYNWEGAPPLDDSRVEDPIAIAAHDGTVLLEARVPDRRKSATDQS</sequence>
<accession>A0A3L6PI51</accession>
<reference evidence="2" key="1">
    <citation type="journal article" date="2019" name="Nat. Commun.">
        <title>The genome of broomcorn millet.</title>
        <authorList>
            <person name="Zou C."/>
            <person name="Miki D."/>
            <person name="Li D."/>
            <person name="Tang Q."/>
            <person name="Xiao L."/>
            <person name="Rajput S."/>
            <person name="Deng P."/>
            <person name="Jia W."/>
            <person name="Huang R."/>
            <person name="Zhang M."/>
            <person name="Sun Y."/>
            <person name="Hu J."/>
            <person name="Fu X."/>
            <person name="Schnable P.S."/>
            <person name="Li F."/>
            <person name="Zhang H."/>
            <person name="Feng B."/>
            <person name="Zhu X."/>
            <person name="Liu R."/>
            <person name="Schnable J.C."/>
            <person name="Zhu J.-K."/>
            <person name="Zhang H."/>
        </authorList>
    </citation>
    <scope>NUCLEOTIDE SEQUENCE [LARGE SCALE GENOMIC DNA]</scope>
</reference>
<evidence type="ECO:0000313" key="1">
    <source>
        <dbReference type="EMBL" id="RLM58457.1"/>
    </source>
</evidence>
<comment type="caution">
    <text evidence="1">The sequence shown here is derived from an EMBL/GenBank/DDBJ whole genome shotgun (WGS) entry which is preliminary data.</text>
</comment>
<name>A0A3L6PI51_PANMI</name>
<keyword evidence="2" id="KW-1185">Reference proteome</keyword>
<dbReference type="EMBL" id="PQIB02000017">
    <property type="protein sequence ID" value="RLM58457.1"/>
    <property type="molecule type" value="Genomic_DNA"/>
</dbReference>
<gene>
    <name evidence="1" type="ORF">C2845_PM18G01930</name>
</gene>
<dbReference type="AlphaFoldDB" id="A0A3L6PI51"/>
<organism evidence="1 2">
    <name type="scientific">Panicum miliaceum</name>
    <name type="common">Proso millet</name>
    <name type="synonym">Broomcorn millet</name>
    <dbReference type="NCBI Taxonomy" id="4540"/>
    <lineage>
        <taxon>Eukaryota</taxon>
        <taxon>Viridiplantae</taxon>
        <taxon>Streptophyta</taxon>
        <taxon>Embryophyta</taxon>
        <taxon>Tracheophyta</taxon>
        <taxon>Spermatophyta</taxon>
        <taxon>Magnoliopsida</taxon>
        <taxon>Liliopsida</taxon>
        <taxon>Poales</taxon>
        <taxon>Poaceae</taxon>
        <taxon>PACMAD clade</taxon>
        <taxon>Panicoideae</taxon>
        <taxon>Panicodae</taxon>
        <taxon>Paniceae</taxon>
        <taxon>Panicinae</taxon>
        <taxon>Panicum</taxon>
        <taxon>Panicum sect. Panicum</taxon>
    </lineage>
</organism>